<reference evidence="2" key="1">
    <citation type="submission" date="2021-01" db="UniProtKB">
        <authorList>
            <consortium name="EnsemblMetazoa"/>
        </authorList>
    </citation>
    <scope>IDENTIFICATION</scope>
</reference>
<feature type="region of interest" description="Disordered" evidence="1">
    <location>
        <begin position="1"/>
        <end position="23"/>
    </location>
</feature>
<sequence>MVDNFSQQNSRKEHNKQNLEDGLESQQCKNVTFGNFSTVDASEYFSYNGVKATGVEFLCDTFNATKCWVEEGSKHTFSYMEQIDLKEKSLETQSVPASQDTKIKTATQQPQPLIEEKKPSSWASLFSGSAPKTNSNVASTGNGKTDAPGILSIQEEQAKENTAKKNDQSVSLISMANDDRALKLAESIAEFSPNFKRHQLQLRGLVNRGNWCYINTTLQALLGIPAITHFYKFLKIFMNTNAHSTSTPLTDSMITFFQ</sequence>
<protein>
    <recommendedName>
        <fullName evidence="4">USP domain-containing protein</fullName>
    </recommendedName>
</protein>
<organism evidence="2 3">
    <name type="scientific">Clytia hemisphaerica</name>
    <dbReference type="NCBI Taxonomy" id="252671"/>
    <lineage>
        <taxon>Eukaryota</taxon>
        <taxon>Metazoa</taxon>
        <taxon>Cnidaria</taxon>
        <taxon>Hydrozoa</taxon>
        <taxon>Hydroidolina</taxon>
        <taxon>Leptothecata</taxon>
        <taxon>Obeliida</taxon>
        <taxon>Clytiidae</taxon>
        <taxon>Clytia</taxon>
    </lineage>
</organism>
<keyword evidence="3" id="KW-1185">Reference proteome</keyword>
<dbReference type="Gene3D" id="3.90.70.10">
    <property type="entry name" value="Cysteine proteinases"/>
    <property type="match status" value="1"/>
</dbReference>
<dbReference type="InterPro" id="IPR038765">
    <property type="entry name" value="Papain-like_cys_pep_sf"/>
</dbReference>
<evidence type="ECO:0000313" key="2">
    <source>
        <dbReference type="EnsemblMetazoa" id="CLYHEMP023995.1"/>
    </source>
</evidence>
<evidence type="ECO:0008006" key="4">
    <source>
        <dbReference type="Google" id="ProtNLM"/>
    </source>
</evidence>
<feature type="region of interest" description="Disordered" evidence="1">
    <location>
        <begin position="90"/>
        <end position="119"/>
    </location>
</feature>
<dbReference type="EnsemblMetazoa" id="CLYHEMT023995.1">
    <property type="protein sequence ID" value="CLYHEMP023995.1"/>
    <property type="gene ID" value="CLYHEMG023995"/>
</dbReference>
<evidence type="ECO:0000256" key="1">
    <source>
        <dbReference type="SAM" id="MobiDB-lite"/>
    </source>
</evidence>
<proteinExistence type="predicted"/>
<accession>A0A7M5XJJ2</accession>
<dbReference type="AlphaFoldDB" id="A0A7M5XJJ2"/>
<dbReference type="OrthoDB" id="429671at2759"/>
<feature type="compositionally biased region" description="Basic and acidic residues" evidence="1">
    <location>
        <begin position="10"/>
        <end position="19"/>
    </location>
</feature>
<dbReference type="SUPFAM" id="SSF54001">
    <property type="entry name" value="Cysteine proteinases"/>
    <property type="match status" value="1"/>
</dbReference>
<dbReference type="Proteomes" id="UP000594262">
    <property type="component" value="Unplaced"/>
</dbReference>
<feature type="compositionally biased region" description="Polar residues" evidence="1">
    <location>
        <begin position="91"/>
        <end position="111"/>
    </location>
</feature>
<evidence type="ECO:0000313" key="3">
    <source>
        <dbReference type="Proteomes" id="UP000594262"/>
    </source>
</evidence>
<name>A0A7M5XJJ2_9CNID</name>